<proteinExistence type="predicted"/>
<sequence length="87" mass="9779">MSMLHGMYAFERLLMSMLHGMFKAVLQLNGMHMLLVQLPLSVVSLEERCYCAHASSPCPIVGILFEQERSGARFDVEVEDMAIECKG</sequence>
<keyword evidence="2" id="KW-1185">Reference proteome</keyword>
<evidence type="ECO:0000313" key="1">
    <source>
        <dbReference type="EMBL" id="CAB4308159.1"/>
    </source>
</evidence>
<evidence type="ECO:0000313" key="2">
    <source>
        <dbReference type="Proteomes" id="UP000507245"/>
    </source>
</evidence>
<dbReference type="EMBL" id="CAEKKB010000004">
    <property type="protein sequence ID" value="CAB4308159.1"/>
    <property type="molecule type" value="Genomic_DNA"/>
</dbReference>
<accession>A0A6J5X2W2</accession>
<protein>
    <submittedName>
        <fullName evidence="1">Uncharacterized protein</fullName>
    </submittedName>
</protein>
<organism evidence="1 2">
    <name type="scientific">Prunus armeniaca</name>
    <name type="common">Apricot</name>
    <name type="synonym">Armeniaca vulgaris</name>
    <dbReference type="NCBI Taxonomy" id="36596"/>
    <lineage>
        <taxon>Eukaryota</taxon>
        <taxon>Viridiplantae</taxon>
        <taxon>Streptophyta</taxon>
        <taxon>Embryophyta</taxon>
        <taxon>Tracheophyta</taxon>
        <taxon>Spermatophyta</taxon>
        <taxon>Magnoliopsida</taxon>
        <taxon>eudicotyledons</taxon>
        <taxon>Gunneridae</taxon>
        <taxon>Pentapetalae</taxon>
        <taxon>rosids</taxon>
        <taxon>fabids</taxon>
        <taxon>Rosales</taxon>
        <taxon>Rosaceae</taxon>
        <taxon>Amygdaloideae</taxon>
        <taxon>Amygdaleae</taxon>
        <taxon>Prunus</taxon>
    </lineage>
</organism>
<dbReference type="Proteomes" id="UP000507245">
    <property type="component" value="Unassembled WGS sequence"/>
</dbReference>
<dbReference type="AlphaFoldDB" id="A0A6J5X2W2"/>
<reference evidence="2" key="1">
    <citation type="journal article" date="2020" name="Genome Biol.">
        <title>Gamete binning: chromosome-level and haplotype-resolved genome assembly enabled by high-throughput single-cell sequencing of gamete genomes.</title>
        <authorList>
            <person name="Campoy J.A."/>
            <person name="Sun H."/>
            <person name="Goel M."/>
            <person name="Jiao W.-B."/>
            <person name="Folz-Donahue K."/>
            <person name="Wang N."/>
            <person name="Rubio M."/>
            <person name="Liu C."/>
            <person name="Kukat C."/>
            <person name="Ruiz D."/>
            <person name="Huettel B."/>
            <person name="Schneeberger K."/>
        </authorList>
    </citation>
    <scope>NUCLEOTIDE SEQUENCE [LARGE SCALE GENOMIC DNA]</scope>
    <source>
        <strain evidence="2">cv. Rojo Pasion</strain>
    </source>
</reference>
<gene>
    <name evidence="1" type="ORF">ORAREDHAP_LOCUS27395</name>
</gene>
<name>A0A6J5X2W2_PRUAR</name>